<keyword evidence="4 8" id="KW-0276">Fatty acid metabolism</keyword>
<keyword evidence="7 8" id="KW-0275">Fatty acid biosynthesis</keyword>
<dbReference type="InterPro" id="IPR004568">
    <property type="entry name" value="Ppantetheine-prot_Trfase_dom"/>
</dbReference>
<evidence type="ECO:0000256" key="2">
    <source>
        <dbReference type="ARBA" id="ARBA00022679"/>
    </source>
</evidence>
<comment type="similarity">
    <text evidence="8">Belongs to the P-Pant transferase superfamily. AcpS family.</text>
</comment>
<accession>A0ABU6D357</accession>
<reference evidence="11" key="1">
    <citation type="submission" date="2023-07" db="EMBL/GenBank/DDBJ databases">
        <title>The carbon used by Thiothrix.</title>
        <authorList>
            <person name="Chen L."/>
        </authorList>
    </citation>
    <scope>NUCLEOTIDE SEQUENCE [LARGE SCALE GENOMIC DNA]</scope>
</reference>
<evidence type="ECO:0000256" key="5">
    <source>
        <dbReference type="ARBA" id="ARBA00022842"/>
    </source>
</evidence>
<dbReference type="InterPro" id="IPR037143">
    <property type="entry name" value="4-PPantetheinyl_Trfase_dom_sf"/>
</dbReference>
<protein>
    <recommendedName>
        <fullName evidence="8">Holo-[acyl-carrier-protein] synthase</fullName>
        <shortName evidence="8">Holo-ACP synthase</shortName>
        <ecNumber evidence="8">2.7.8.7</ecNumber>
    </recommendedName>
    <alternativeName>
        <fullName evidence="8">4'-phosphopantetheinyl transferase AcpS</fullName>
    </alternativeName>
</protein>
<keyword evidence="8" id="KW-0963">Cytoplasm</keyword>
<keyword evidence="2 8" id="KW-0808">Transferase</keyword>
<dbReference type="RefSeq" id="WP_324697251.1">
    <property type="nucleotide sequence ID" value="NZ_JAYMYJ010000142.1"/>
</dbReference>
<evidence type="ECO:0000256" key="4">
    <source>
        <dbReference type="ARBA" id="ARBA00022832"/>
    </source>
</evidence>
<keyword evidence="11" id="KW-1185">Reference proteome</keyword>
<keyword evidence="5 8" id="KW-0460">Magnesium</keyword>
<comment type="function">
    <text evidence="8">Transfers the 4'-phosphopantetheine moiety from coenzyme A to a Ser of acyl-carrier-protein.</text>
</comment>
<evidence type="ECO:0000256" key="7">
    <source>
        <dbReference type="ARBA" id="ARBA00023160"/>
    </source>
</evidence>
<keyword evidence="3 8" id="KW-0479">Metal-binding</keyword>
<dbReference type="EMBL" id="JAYMYJ010000142">
    <property type="protein sequence ID" value="MEB4592774.1"/>
    <property type="molecule type" value="Genomic_DNA"/>
</dbReference>
<dbReference type="SUPFAM" id="SSF56214">
    <property type="entry name" value="4'-phosphopantetheinyl transferase"/>
    <property type="match status" value="1"/>
</dbReference>
<evidence type="ECO:0000313" key="11">
    <source>
        <dbReference type="Proteomes" id="UP001308005"/>
    </source>
</evidence>
<dbReference type="InterPro" id="IPR002582">
    <property type="entry name" value="ACPS"/>
</dbReference>
<keyword evidence="1 8" id="KW-0444">Lipid biosynthesis</keyword>
<name>A0ABU6D357_9GAMM</name>
<dbReference type="InterPro" id="IPR008278">
    <property type="entry name" value="4-PPantetheinyl_Trfase_dom"/>
</dbReference>
<evidence type="ECO:0000256" key="6">
    <source>
        <dbReference type="ARBA" id="ARBA00023098"/>
    </source>
</evidence>
<evidence type="ECO:0000256" key="3">
    <source>
        <dbReference type="ARBA" id="ARBA00022723"/>
    </source>
</evidence>
<dbReference type="NCBIfam" id="TIGR00516">
    <property type="entry name" value="acpS"/>
    <property type="match status" value="1"/>
</dbReference>
<evidence type="ECO:0000259" key="9">
    <source>
        <dbReference type="Pfam" id="PF01648"/>
    </source>
</evidence>
<dbReference type="NCBIfam" id="TIGR00556">
    <property type="entry name" value="pantethn_trn"/>
    <property type="match status" value="1"/>
</dbReference>
<dbReference type="GO" id="GO:0008897">
    <property type="term" value="F:holo-[acyl-carrier-protein] synthase activity"/>
    <property type="evidence" value="ECO:0007669"/>
    <property type="project" value="UniProtKB-EC"/>
</dbReference>
<dbReference type="Proteomes" id="UP001308005">
    <property type="component" value="Unassembled WGS sequence"/>
</dbReference>
<reference evidence="10 11" key="2">
    <citation type="submission" date="2024-01" db="EMBL/GenBank/DDBJ databases">
        <authorList>
            <person name="Xie X."/>
        </authorList>
    </citation>
    <scope>NUCLEOTIDE SEQUENCE [LARGE SCALE GENOMIC DNA]</scope>
    <source>
        <strain evidence="10">SCUT-1</strain>
    </source>
</reference>
<proteinExistence type="inferred from homology"/>
<feature type="binding site" evidence="8">
    <location>
        <position position="9"/>
    </location>
    <ligand>
        <name>Mg(2+)</name>
        <dbReference type="ChEBI" id="CHEBI:18420"/>
    </ligand>
</feature>
<evidence type="ECO:0000256" key="1">
    <source>
        <dbReference type="ARBA" id="ARBA00022516"/>
    </source>
</evidence>
<keyword evidence="6 8" id="KW-0443">Lipid metabolism</keyword>
<comment type="caution">
    <text evidence="10">The sequence shown here is derived from an EMBL/GenBank/DDBJ whole genome shotgun (WGS) entry which is preliminary data.</text>
</comment>
<comment type="subcellular location">
    <subcellularLocation>
        <location evidence="8">Cytoplasm</location>
    </subcellularLocation>
</comment>
<dbReference type="HAMAP" id="MF_00101">
    <property type="entry name" value="AcpS"/>
    <property type="match status" value="1"/>
</dbReference>
<dbReference type="EC" id="2.7.8.7" evidence="8"/>
<evidence type="ECO:0000256" key="8">
    <source>
        <dbReference type="HAMAP-Rule" id="MF_00101"/>
    </source>
</evidence>
<comment type="catalytic activity">
    <reaction evidence="8">
        <text>apo-[ACP] + CoA = holo-[ACP] + adenosine 3',5'-bisphosphate + H(+)</text>
        <dbReference type="Rhea" id="RHEA:12068"/>
        <dbReference type="Rhea" id="RHEA-COMP:9685"/>
        <dbReference type="Rhea" id="RHEA-COMP:9690"/>
        <dbReference type="ChEBI" id="CHEBI:15378"/>
        <dbReference type="ChEBI" id="CHEBI:29999"/>
        <dbReference type="ChEBI" id="CHEBI:57287"/>
        <dbReference type="ChEBI" id="CHEBI:58343"/>
        <dbReference type="ChEBI" id="CHEBI:64479"/>
        <dbReference type="EC" id="2.7.8.7"/>
    </reaction>
</comment>
<dbReference type="Pfam" id="PF01648">
    <property type="entry name" value="ACPS"/>
    <property type="match status" value="1"/>
</dbReference>
<feature type="domain" description="4'-phosphopantetheinyl transferase" evidence="9">
    <location>
        <begin position="5"/>
        <end position="121"/>
    </location>
</feature>
<dbReference type="Gene3D" id="3.90.470.20">
    <property type="entry name" value="4'-phosphopantetheinyl transferase domain"/>
    <property type="match status" value="1"/>
</dbReference>
<comment type="cofactor">
    <cofactor evidence="8">
        <name>Mg(2+)</name>
        <dbReference type="ChEBI" id="CHEBI:18420"/>
    </cofactor>
</comment>
<gene>
    <name evidence="8 10" type="primary">acpS</name>
    <name evidence="10" type="ORF">VSS37_17465</name>
</gene>
<sequence>MNVIGIGTDIVEIGRIEQMLERHPQRFAERILHPAELEQFLSVSKQAAWLAKRFATKEAVVKALGTGFGKDARWHEIETAHDARGKPWLHLHGVTQGTAAALGVGAMELSVADERRYAVAFVMLLGAGRQTIAP</sequence>
<evidence type="ECO:0000313" key="10">
    <source>
        <dbReference type="EMBL" id="MEB4592774.1"/>
    </source>
</evidence>
<feature type="binding site" evidence="8">
    <location>
        <position position="58"/>
    </location>
    <ligand>
        <name>Mg(2+)</name>
        <dbReference type="ChEBI" id="CHEBI:18420"/>
    </ligand>
</feature>
<organism evidence="10 11">
    <name type="scientific">Candidatus Thiothrix phosphatis</name>
    <dbReference type="NCBI Taxonomy" id="3112415"/>
    <lineage>
        <taxon>Bacteria</taxon>
        <taxon>Pseudomonadati</taxon>
        <taxon>Pseudomonadota</taxon>
        <taxon>Gammaproteobacteria</taxon>
        <taxon>Thiotrichales</taxon>
        <taxon>Thiotrichaceae</taxon>
        <taxon>Thiothrix</taxon>
    </lineage>
</organism>